<protein>
    <recommendedName>
        <fullName evidence="3">Selenophosphate synthetase</fullName>
    </recommendedName>
</protein>
<organism evidence="1 2">
    <name type="scientific">Dokdonia sinensis</name>
    <dbReference type="NCBI Taxonomy" id="2479847"/>
    <lineage>
        <taxon>Bacteria</taxon>
        <taxon>Pseudomonadati</taxon>
        <taxon>Bacteroidota</taxon>
        <taxon>Flavobacteriia</taxon>
        <taxon>Flavobacteriales</taxon>
        <taxon>Flavobacteriaceae</taxon>
        <taxon>Dokdonia</taxon>
    </lineage>
</organism>
<dbReference type="EMBL" id="REFV01000004">
    <property type="protein sequence ID" value="RMB61003.1"/>
    <property type="molecule type" value="Genomic_DNA"/>
</dbReference>
<dbReference type="OrthoDB" id="892266at2"/>
<gene>
    <name evidence="1" type="ORF">EAX61_05845</name>
</gene>
<keyword evidence="2" id="KW-1185">Reference proteome</keyword>
<name>A0A3M0GHE1_9FLAO</name>
<evidence type="ECO:0000313" key="2">
    <source>
        <dbReference type="Proteomes" id="UP000281985"/>
    </source>
</evidence>
<dbReference type="Proteomes" id="UP000281985">
    <property type="component" value="Unassembled WGS sequence"/>
</dbReference>
<evidence type="ECO:0000313" key="1">
    <source>
        <dbReference type="EMBL" id="RMB61003.1"/>
    </source>
</evidence>
<reference evidence="1 2" key="1">
    <citation type="submission" date="2018-10" db="EMBL/GenBank/DDBJ databases">
        <title>Dokdonia luteus sp. nov., isolated from sea water.</title>
        <authorList>
            <person name="Zhou L.Y."/>
            <person name="Du Z.J."/>
        </authorList>
    </citation>
    <scope>NUCLEOTIDE SEQUENCE [LARGE SCALE GENOMIC DNA]</scope>
    <source>
        <strain evidence="1 2">SH27</strain>
    </source>
</reference>
<comment type="caution">
    <text evidence="1">The sequence shown here is derived from an EMBL/GenBank/DDBJ whole genome shotgun (WGS) entry which is preliminary data.</text>
</comment>
<dbReference type="RefSeq" id="WP_121916737.1">
    <property type="nucleotide sequence ID" value="NZ_REFV01000004.1"/>
</dbReference>
<proteinExistence type="predicted"/>
<dbReference type="AlphaFoldDB" id="A0A3M0GHE1"/>
<dbReference type="PROSITE" id="PS51257">
    <property type="entry name" value="PROKAR_LIPOPROTEIN"/>
    <property type="match status" value="1"/>
</dbReference>
<evidence type="ECO:0008006" key="3">
    <source>
        <dbReference type="Google" id="ProtNLM"/>
    </source>
</evidence>
<sequence length="232" mass="26295">MTKQLFLAIAALSILACKNDTTTTQNTEEAITATQKLAELTEAEKIAMKNGFENWRDVKQIDFTFNVDRGGKNVAQRSWSWKPQSGDVTMIQGEDKVTYNRASIDSTSMRADQGFINDKFWLLAPYQLVWDEGTTIKVSDTATAPLSGNKTKMLTITYGSDGGYTPGDAYDFYYDDDYIVDEWVFRKGNSEEPSMMTTFEGYQEFQGLNIATEHKDKEGNFKLYFTDIKVTK</sequence>
<accession>A0A3M0GHE1</accession>